<dbReference type="InterPro" id="IPR003675">
    <property type="entry name" value="Rce1/LyrA-like_dom"/>
</dbReference>
<evidence type="ECO:0000259" key="2">
    <source>
        <dbReference type="Pfam" id="PF02517"/>
    </source>
</evidence>
<feature type="domain" description="CAAX prenyl protease 2/Lysostaphin resistance protein A-like" evidence="2">
    <location>
        <begin position="150"/>
        <end position="236"/>
    </location>
</feature>
<reference evidence="3 4" key="1">
    <citation type="submission" date="2014-12" db="EMBL/GenBank/DDBJ databases">
        <title>Comparative genomics of the lactic acid bacteria isolated from the honey bee gut.</title>
        <authorList>
            <person name="Ellegaard K.M."/>
            <person name="Tamarit D."/>
            <person name="Javelind E."/>
            <person name="Olofsson T."/>
            <person name="Andersson S.G."/>
            <person name="Vasquez A."/>
        </authorList>
    </citation>
    <scope>NUCLEOTIDE SEQUENCE [LARGE SCALE GENOMIC DNA]</scope>
    <source>
        <strain evidence="3 4">Bma6</strain>
    </source>
</reference>
<feature type="transmembrane region" description="Helical" evidence="1">
    <location>
        <begin position="6"/>
        <end position="25"/>
    </location>
</feature>
<feature type="transmembrane region" description="Helical" evidence="1">
    <location>
        <begin position="37"/>
        <end position="58"/>
    </location>
</feature>
<dbReference type="GO" id="GO:0080120">
    <property type="term" value="P:CAAX-box protein maturation"/>
    <property type="evidence" value="ECO:0007669"/>
    <property type="project" value="UniProtKB-ARBA"/>
</dbReference>
<evidence type="ECO:0000313" key="3">
    <source>
        <dbReference type="EMBL" id="KJY53488.1"/>
    </source>
</evidence>
<dbReference type="AlphaFoldDB" id="A0ABD4AFC0"/>
<keyword evidence="1" id="KW-0812">Transmembrane</keyword>
<dbReference type="EMBL" id="JXBX01000009">
    <property type="protein sequence ID" value="KJY53488.1"/>
    <property type="molecule type" value="Genomic_DNA"/>
</dbReference>
<sequence>MNDYLIAIIITAGLGSLMIVAMLQSKFGFFAQLPLNSVYMMVLVSIDIFALLFLKYGLVPSHGLVVLQIPFALLGVMLGFVVYWCDSHITKTLALPNPDLTTAISAKTHGLPINHAITVEPYFPESEKVDDSVHSARSRSAQKKESSKLAFINLVLIAGGEELLYRGILLNLCVAKNHMLNWWGVIAIVLFFSLSHIAFGLTQVIAKLPLSILTTAATVLSGSLLCAINIHVVFNMLYWNQQRVHGGVQH</sequence>
<accession>A0ABD4AFC0</accession>
<evidence type="ECO:0000256" key="1">
    <source>
        <dbReference type="SAM" id="Phobius"/>
    </source>
</evidence>
<gene>
    <name evidence="3" type="ORF">JF68_08330</name>
</gene>
<dbReference type="Pfam" id="PF02517">
    <property type="entry name" value="Rce1-like"/>
    <property type="match status" value="1"/>
</dbReference>
<dbReference type="Proteomes" id="UP000033652">
    <property type="component" value="Unassembled WGS sequence"/>
</dbReference>
<keyword evidence="1" id="KW-1133">Transmembrane helix</keyword>
<evidence type="ECO:0000313" key="4">
    <source>
        <dbReference type="Proteomes" id="UP000033652"/>
    </source>
</evidence>
<name>A0ABD4AFC0_9BIFI</name>
<dbReference type="RefSeq" id="WP_045921364.1">
    <property type="nucleotide sequence ID" value="NZ_KQ033865.1"/>
</dbReference>
<feature type="transmembrane region" description="Helical" evidence="1">
    <location>
        <begin position="208"/>
        <end position="234"/>
    </location>
</feature>
<feature type="transmembrane region" description="Helical" evidence="1">
    <location>
        <begin position="180"/>
        <end position="201"/>
    </location>
</feature>
<comment type="caution">
    <text evidence="3">The sequence shown here is derived from an EMBL/GenBank/DDBJ whole genome shotgun (WGS) entry which is preliminary data.</text>
</comment>
<feature type="transmembrane region" description="Helical" evidence="1">
    <location>
        <begin position="64"/>
        <end position="85"/>
    </location>
</feature>
<organism evidence="3 4">
    <name type="scientific">Bifidobacterium coryneforme</name>
    <dbReference type="NCBI Taxonomy" id="1687"/>
    <lineage>
        <taxon>Bacteria</taxon>
        <taxon>Bacillati</taxon>
        <taxon>Actinomycetota</taxon>
        <taxon>Actinomycetes</taxon>
        <taxon>Bifidobacteriales</taxon>
        <taxon>Bifidobacteriaceae</taxon>
        <taxon>Bifidobacterium</taxon>
    </lineage>
</organism>
<keyword evidence="1" id="KW-0472">Membrane</keyword>
<dbReference type="GO" id="GO:0004175">
    <property type="term" value="F:endopeptidase activity"/>
    <property type="evidence" value="ECO:0007669"/>
    <property type="project" value="UniProtKB-ARBA"/>
</dbReference>
<protein>
    <recommendedName>
        <fullName evidence="2">CAAX prenyl protease 2/Lysostaphin resistance protein A-like domain-containing protein</fullName>
    </recommendedName>
</protein>
<proteinExistence type="predicted"/>